<sequence>MLTKNIKGVLLDGEPQLGLYFLSLSLFFSIDCVDPFFFGLCRKLLKIMHISFSVHSLLILFGIGIIGSHAAPFSPYGATLSSRAQACDAPTTCDACLAVTTAKCVFVPSSGKCQTSGNKNPRGSITSASGCVNNPVADSQKDIVVAAAAELAFKAVKAHVFEGNKRQTEQRTPFVVRVDQG</sequence>
<keyword evidence="1" id="KW-0812">Transmembrane</keyword>
<feature type="transmembrane region" description="Helical" evidence="1">
    <location>
        <begin position="52"/>
        <end position="71"/>
    </location>
</feature>
<gene>
    <name evidence="2" type="ORF">HMN09_01292300</name>
</gene>
<comment type="caution">
    <text evidence="2">The sequence shown here is derived from an EMBL/GenBank/DDBJ whole genome shotgun (WGS) entry which is preliminary data.</text>
</comment>
<evidence type="ECO:0000313" key="3">
    <source>
        <dbReference type="Proteomes" id="UP000613580"/>
    </source>
</evidence>
<dbReference type="EMBL" id="JACAZE010000026">
    <property type="protein sequence ID" value="KAF7290343.1"/>
    <property type="molecule type" value="Genomic_DNA"/>
</dbReference>
<keyword evidence="1" id="KW-0472">Membrane</keyword>
<proteinExistence type="predicted"/>
<evidence type="ECO:0000313" key="2">
    <source>
        <dbReference type="EMBL" id="KAF7290343.1"/>
    </source>
</evidence>
<keyword evidence="1" id="KW-1133">Transmembrane helix</keyword>
<dbReference type="AlphaFoldDB" id="A0A8H6VUA7"/>
<keyword evidence="3" id="KW-1185">Reference proteome</keyword>
<feature type="transmembrane region" description="Helical" evidence="1">
    <location>
        <begin position="20"/>
        <end position="40"/>
    </location>
</feature>
<reference evidence="2" key="1">
    <citation type="submission" date="2020-05" db="EMBL/GenBank/DDBJ databases">
        <title>Mycena genomes resolve the evolution of fungal bioluminescence.</title>
        <authorList>
            <person name="Tsai I.J."/>
        </authorList>
    </citation>
    <scope>NUCLEOTIDE SEQUENCE</scope>
    <source>
        <strain evidence="2">110903Hualien_Pintung</strain>
    </source>
</reference>
<accession>A0A8H6VUA7</accession>
<evidence type="ECO:0000256" key="1">
    <source>
        <dbReference type="SAM" id="Phobius"/>
    </source>
</evidence>
<protein>
    <submittedName>
        <fullName evidence="2">Uncharacterized protein</fullName>
    </submittedName>
</protein>
<organism evidence="2 3">
    <name type="scientific">Mycena chlorophos</name>
    <name type="common">Agaric fungus</name>
    <name type="synonym">Agaricus chlorophos</name>
    <dbReference type="NCBI Taxonomy" id="658473"/>
    <lineage>
        <taxon>Eukaryota</taxon>
        <taxon>Fungi</taxon>
        <taxon>Dikarya</taxon>
        <taxon>Basidiomycota</taxon>
        <taxon>Agaricomycotina</taxon>
        <taxon>Agaricomycetes</taxon>
        <taxon>Agaricomycetidae</taxon>
        <taxon>Agaricales</taxon>
        <taxon>Marasmiineae</taxon>
        <taxon>Mycenaceae</taxon>
        <taxon>Mycena</taxon>
    </lineage>
</organism>
<name>A0A8H6VUA7_MYCCL</name>
<dbReference type="Proteomes" id="UP000613580">
    <property type="component" value="Unassembled WGS sequence"/>
</dbReference>